<evidence type="ECO:0000313" key="1">
    <source>
        <dbReference type="EMBL" id="KIP08856.1"/>
    </source>
</evidence>
<evidence type="ECO:0000313" key="2">
    <source>
        <dbReference type="Proteomes" id="UP000053257"/>
    </source>
</evidence>
<dbReference type="EMBL" id="KN840473">
    <property type="protein sequence ID" value="KIP08856.1"/>
    <property type="molecule type" value="Genomic_DNA"/>
</dbReference>
<dbReference type="HOGENOM" id="CLU_1696170_0_0_1"/>
<proteinExistence type="predicted"/>
<name>A0A0C3S1C0_PHLG1</name>
<keyword evidence="2" id="KW-1185">Reference proteome</keyword>
<protein>
    <submittedName>
        <fullName evidence="1">Uncharacterized protein</fullName>
    </submittedName>
</protein>
<sequence>MEPAKVMNGIGVGTLHRPFHPETRSERRELGYVRTLGSDSDSLFQVSHPRYTLYVDDIRVNPPTGRLKVISAARIREGEAGHCRSGLRRFGRQLDRKRERQHAMANKPGRSMAFKGYENLFVTGETCVRDFRRQPWAWYPSRPAGSSGPARQRSW</sequence>
<reference evidence="1 2" key="1">
    <citation type="journal article" date="2014" name="PLoS Genet.">
        <title>Analysis of the Phlebiopsis gigantea genome, transcriptome and secretome provides insight into its pioneer colonization strategies of wood.</title>
        <authorList>
            <person name="Hori C."/>
            <person name="Ishida T."/>
            <person name="Igarashi K."/>
            <person name="Samejima M."/>
            <person name="Suzuki H."/>
            <person name="Master E."/>
            <person name="Ferreira P."/>
            <person name="Ruiz-Duenas F.J."/>
            <person name="Held B."/>
            <person name="Canessa P."/>
            <person name="Larrondo L.F."/>
            <person name="Schmoll M."/>
            <person name="Druzhinina I.S."/>
            <person name="Kubicek C.P."/>
            <person name="Gaskell J.A."/>
            <person name="Kersten P."/>
            <person name="St John F."/>
            <person name="Glasner J."/>
            <person name="Sabat G."/>
            <person name="Splinter BonDurant S."/>
            <person name="Syed K."/>
            <person name="Yadav J."/>
            <person name="Mgbeahuruike A.C."/>
            <person name="Kovalchuk A."/>
            <person name="Asiegbu F.O."/>
            <person name="Lackner G."/>
            <person name="Hoffmeister D."/>
            <person name="Rencoret J."/>
            <person name="Gutierrez A."/>
            <person name="Sun H."/>
            <person name="Lindquist E."/>
            <person name="Barry K."/>
            <person name="Riley R."/>
            <person name="Grigoriev I.V."/>
            <person name="Henrissat B."/>
            <person name="Kues U."/>
            <person name="Berka R.M."/>
            <person name="Martinez A.T."/>
            <person name="Covert S.F."/>
            <person name="Blanchette R.A."/>
            <person name="Cullen D."/>
        </authorList>
    </citation>
    <scope>NUCLEOTIDE SEQUENCE [LARGE SCALE GENOMIC DNA]</scope>
    <source>
        <strain evidence="1 2">11061_1 CR5-6</strain>
    </source>
</reference>
<accession>A0A0C3S1C0</accession>
<gene>
    <name evidence="1" type="ORF">PHLGIDRAFT_357118</name>
</gene>
<organism evidence="1 2">
    <name type="scientific">Phlebiopsis gigantea (strain 11061_1 CR5-6)</name>
    <name type="common">White-rot fungus</name>
    <name type="synonym">Peniophora gigantea</name>
    <dbReference type="NCBI Taxonomy" id="745531"/>
    <lineage>
        <taxon>Eukaryota</taxon>
        <taxon>Fungi</taxon>
        <taxon>Dikarya</taxon>
        <taxon>Basidiomycota</taxon>
        <taxon>Agaricomycotina</taxon>
        <taxon>Agaricomycetes</taxon>
        <taxon>Polyporales</taxon>
        <taxon>Phanerochaetaceae</taxon>
        <taxon>Phlebiopsis</taxon>
    </lineage>
</organism>
<dbReference type="Proteomes" id="UP000053257">
    <property type="component" value="Unassembled WGS sequence"/>
</dbReference>
<dbReference type="AlphaFoldDB" id="A0A0C3S1C0"/>